<dbReference type="GO" id="GO:0006261">
    <property type="term" value="P:DNA-templated DNA replication"/>
    <property type="evidence" value="ECO:0007669"/>
    <property type="project" value="TreeGrafter"/>
</dbReference>
<evidence type="ECO:0000256" key="9">
    <source>
        <dbReference type="SAM" id="MobiDB-lite"/>
    </source>
</evidence>
<comment type="subcellular location">
    <subcellularLocation>
        <location evidence="1">Nucleus</location>
    </subcellularLocation>
</comment>
<evidence type="ECO:0000256" key="6">
    <source>
        <dbReference type="ARBA" id="ARBA00023242"/>
    </source>
</evidence>
<dbReference type="CDD" id="cd00009">
    <property type="entry name" value="AAA"/>
    <property type="match status" value="1"/>
</dbReference>
<dbReference type="EMBL" id="NHOQ01001666">
    <property type="protein sequence ID" value="PWA23262.1"/>
    <property type="molecule type" value="Genomic_DNA"/>
</dbReference>
<protein>
    <recommendedName>
        <fullName evidence="7">Replication factor C subunit 2</fullName>
    </recommendedName>
</protein>
<dbReference type="GO" id="GO:0003677">
    <property type="term" value="F:DNA binding"/>
    <property type="evidence" value="ECO:0007669"/>
    <property type="project" value="InterPro"/>
</dbReference>
<name>A0A315VIU3_GAMAF</name>
<accession>A0A315VIU3</accession>
<keyword evidence="3" id="KW-0235">DNA replication</keyword>
<sequence length="363" mass="39678">MDVEMADRESDQQPSGSGVKTDTEAGESSSKSSGSSYELPWVEKYRPLKLNEIVGNEETVSRLEVFAREGNVPNIIIAGPPGTGKTTSILCLARTLLGAAMKDAVLELNASNDRGIDVVRNKIKMFAQQKVTLPKGRHKIIILDEADSCSGSPSMTDGAQQALRRIMEIYSKTTRFALACNASDKIIEPIQSRCAVLRYAKLTDGQVLARLQEVVERERLAVSDDGLEAVIFTAQGDMRQALNNLQSTHSGFGYINSENVFKVCDEPHPLLVKSMLGHCVAGDVDAAYRVVEQLWALGYSPEDIMGNIFRVCKTFQMAEYLKLEFIKEIGFTHMRVAEGVNSLLQMAGLLGRLCSKTAPPAAS</sequence>
<keyword evidence="12" id="KW-1185">Reference proteome</keyword>
<dbReference type="PANTHER" id="PTHR11669">
    <property type="entry name" value="REPLICATION FACTOR C / DNA POLYMERASE III GAMMA-TAU SUBUNIT"/>
    <property type="match status" value="1"/>
</dbReference>
<dbReference type="GO" id="GO:0005663">
    <property type="term" value="C:DNA replication factor C complex"/>
    <property type="evidence" value="ECO:0007669"/>
    <property type="project" value="TreeGrafter"/>
</dbReference>
<dbReference type="SUPFAM" id="SSF52540">
    <property type="entry name" value="P-loop containing nucleoside triphosphate hydrolases"/>
    <property type="match status" value="1"/>
</dbReference>
<dbReference type="PANTHER" id="PTHR11669:SF5">
    <property type="entry name" value="REPLICATION FACTOR C SUBUNIT 2"/>
    <property type="match status" value="1"/>
</dbReference>
<dbReference type="SMART" id="SM00382">
    <property type="entry name" value="AAA"/>
    <property type="match status" value="1"/>
</dbReference>
<evidence type="ECO:0000256" key="7">
    <source>
        <dbReference type="ARBA" id="ARBA00040745"/>
    </source>
</evidence>
<comment type="caution">
    <text evidence="11">The sequence shown here is derived from an EMBL/GenBank/DDBJ whole genome shotgun (WGS) entry which is preliminary data.</text>
</comment>
<dbReference type="SUPFAM" id="SSF48019">
    <property type="entry name" value="post-AAA+ oligomerization domain-like"/>
    <property type="match status" value="1"/>
</dbReference>
<reference evidence="11 12" key="1">
    <citation type="journal article" date="2018" name="G3 (Bethesda)">
        <title>A High-Quality Reference Genome for the Invasive Mosquitofish Gambusia affinis Using a Chicago Library.</title>
        <authorList>
            <person name="Hoffberg S.L."/>
            <person name="Troendle N.J."/>
            <person name="Glenn T.C."/>
            <person name="Mahmud O."/>
            <person name="Louha S."/>
            <person name="Chalopin D."/>
            <person name="Bennetzen J.L."/>
            <person name="Mauricio R."/>
        </authorList>
    </citation>
    <scope>NUCLEOTIDE SEQUENCE [LARGE SCALE GENOMIC DNA]</scope>
    <source>
        <strain evidence="11">NE01/NJP1002.9</strain>
        <tissue evidence="11">Muscle</tissue>
    </source>
</reference>
<dbReference type="InterPro" id="IPR003593">
    <property type="entry name" value="AAA+_ATPase"/>
</dbReference>
<evidence type="ECO:0000313" key="11">
    <source>
        <dbReference type="EMBL" id="PWA23262.1"/>
    </source>
</evidence>
<feature type="compositionally biased region" description="Basic and acidic residues" evidence="9">
    <location>
        <begin position="1"/>
        <end position="11"/>
    </location>
</feature>
<feature type="region of interest" description="Disordered" evidence="9">
    <location>
        <begin position="1"/>
        <end position="36"/>
    </location>
</feature>
<dbReference type="GO" id="GO:0005634">
    <property type="term" value="C:nucleus"/>
    <property type="evidence" value="ECO:0007669"/>
    <property type="project" value="UniProtKB-SubCell"/>
</dbReference>
<evidence type="ECO:0000256" key="8">
    <source>
        <dbReference type="ARBA" id="ARBA00053246"/>
    </source>
</evidence>
<proteinExistence type="inferred from homology"/>
<dbReference type="FunFam" id="1.20.272.10:FF:000006">
    <property type="entry name" value="Replication factor C subunit 2"/>
    <property type="match status" value="1"/>
</dbReference>
<evidence type="ECO:0000256" key="1">
    <source>
        <dbReference type="ARBA" id="ARBA00004123"/>
    </source>
</evidence>
<evidence type="ECO:0000256" key="2">
    <source>
        <dbReference type="ARBA" id="ARBA00005378"/>
    </source>
</evidence>
<evidence type="ECO:0000256" key="3">
    <source>
        <dbReference type="ARBA" id="ARBA00022705"/>
    </source>
</evidence>
<comment type="function">
    <text evidence="8">Subunit of the replication factor C (RFC) complex which acts during elongation of primed DNA templates by DNA polymerases delta and epsilon, and is necessary for ATP-dependent loading of proliferating cell nuclear antigen (PCNA) onto primed DNA. This subunit binds ATP.</text>
</comment>
<dbReference type="Pfam" id="PF00004">
    <property type="entry name" value="AAA"/>
    <property type="match status" value="1"/>
</dbReference>
<evidence type="ECO:0000256" key="4">
    <source>
        <dbReference type="ARBA" id="ARBA00022741"/>
    </source>
</evidence>
<dbReference type="Proteomes" id="UP000250572">
    <property type="component" value="Unassembled WGS sequence"/>
</dbReference>
<feature type="domain" description="AAA+ ATPase" evidence="10">
    <location>
        <begin position="71"/>
        <end position="203"/>
    </location>
</feature>
<dbReference type="FunFam" id="1.10.8.60:FF:000012">
    <property type="entry name" value="Replication factor C subunit 4"/>
    <property type="match status" value="1"/>
</dbReference>
<evidence type="ECO:0000313" key="12">
    <source>
        <dbReference type="Proteomes" id="UP000250572"/>
    </source>
</evidence>
<dbReference type="AlphaFoldDB" id="A0A315VIU3"/>
<dbReference type="CDD" id="cd18140">
    <property type="entry name" value="HLD_clamp_RFC"/>
    <property type="match status" value="1"/>
</dbReference>
<dbReference type="GO" id="GO:0003689">
    <property type="term" value="F:DNA clamp loader activity"/>
    <property type="evidence" value="ECO:0007669"/>
    <property type="project" value="TreeGrafter"/>
</dbReference>
<evidence type="ECO:0000256" key="5">
    <source>
        <dbReference type="ARBA" id="ARBA00022840"/>
    </source>
</evidence>
<dbReference type="InterPro" id="IPR013748">
    <property type="entry name" value="Rep_factorC_C"/>
</dbReference>
<dbReference type="Pfam" id="PF08542">
    <property type="entry name" value="Rep_fac_C"/>
    <property type="match status" value="1"/>
</dbReference>
<dbReference type="GO" id="GO:0005524">
    <property type="term" value="F:ATP binding"/>
    <property type="evidence" value="ECO:0007669"/>
    <property type="project" value="UniProtKB-KW"/>
</dbReference>
<dbReference type="FunFam" id="3.40.50.300:FF:000107">
    <property type="entry name" value="Replication factor C subunit 4"/>
    <property type="match status" value="1"/>
</dbReference>
<dbReference type="Gene3D" id="1.20.272.10">
    <property type="match status" value="1"/>
</dbReference>
<gene>
    <name evidence="11" type="ORF">CCH79_00018969</name>
</gene>
<keyword evidence="4" id="KW-0547">Nucleotide-binding</keyword>
<dbReference type="InterPro" id="IPR003959">
    <property type="entry name" value="ATPase_AAA_core"/>
</dbReference>
<dbReference type="Gene3D" id="3.40.50.300">
    <property type="entry name" value="P-loop containing nucleotide triphosphate hydrolases"/>
    <property type="match status" value="1"/>
</dbReference>
<keyword evidence="6" id="KW-0539">Nucleus</keyword>
<dbReference type="Gene3D" id="1.10.8.60">
    <property type="match status" value="1"/>
</dbReference>
<dbReference type="STRING" id="33528.ENSGAFP00000026276"/>
<dbReference type="GO" id="GO:0016887">
    <property type="term" value="F:ATP hydrolysis activity"/>
    <property type="evidence" value="ECO:0007669"/>
    <property type="project" value="InterPro"/>
</dbReference>
<evidence type="ECO:0000259" key="10">
    <source>
        <dbReference type="SMART" id="SM00382"/>
    </source>
</evidence>
<dbReference type="InterPro" id="IPR047854">
    <property type="entry name" value="RFC_lid"/>
</dbReference>
<dbReference type="InterPro" id="IPR008921">
    <property type="entry name" value="DNA_pol3_clamp-load_cplx_C"/>
</dbReference>
<dbReference type="InterPro" id="IPR050238">
    <property type="entry name" value="DNA_Rep/Repair_Clamp_Loader"/>
</dbReference>
<organism evidence="11 12">
    <name type="scientific">Gambusia affinis</name>
    <name type="common">Western mosquitofish</name>
    <name type="synonym">Heterandria affinis</name>
    <dbReference type="NCBI Taxonomy" id="33528"/>
    <lineage>
        <taxon>Eukaryota</taxon>
        <taxon>Metazoa</taxon>
        <taxon>Chordata</taxon>
        <taxon>Craniata</taxon>
        <taxon>Vertebrata</taxon>
        <taxon>Euteleostomi</taxon>
        <taxon>Actinopterygii</taxon>
        <taxon>Neopterygii</taxon>
        <taxon>Teleostei</taxon>
        <taxon>Neoteleostei</taxon>
        <taxon>Acanthomorphata</taxon>
        <taxon>Ovalentaria</taxon>
        <taxon>Atherinomorphae</taxon>
        <taxon>Cyprinodontiformes</taxon>
        <taxon>Poeciliidae</taxon>
        <taxon>Poeciliinae</taxon>
        <taxon>Gambusia</taxon>
    </lineage>
</organism>
<dbReference type="NCBIfam" id="NF001679">
    <property type="entry name" value="PRK00440.1"/>
    <property type="match status" value="1"/>
</dbReference>
<dbReference type="GO" id="GO:0006281">
    <property type="term" value="P:DNA repair"/>
    <property type="evidence" value="ECO:0007669"/>
    <property type="project" value="TreeGrafter"/>
</dbReference>
<comment type="similarity">
    <text evidence="2">Belongs to the activator 1 small subunits family.</text>
</comment>
<keyword evidence="5" id="KW-0067">ATP-binding</keyword>
<dbReference type="InterPro" id="IPR027417">
    <property type="entry name" value="P-loop_NTPase"/>
</dbReference>